<feature type="active site" description="Amidino-cysteine intermediate" evidence="3">
    <location>
        <position position="331"/>
    </location>
</feature>
<dbReference type="Gene3D" id="3.75.10.10">
    <property type="entry name" value="L-arginine/glycine Amidinotransferase, Chain A"/>
    <property type="match status" value="1"/>
</dbReference>
<evidence type="ECO:0000313" key="5">
    <source>
        <dbReference type="Proteomes" id="UP000638313"/>
    </source>
</evidence>
<organism evidence="4 5">
    <name type="scientific">Streptomyces mashuensis</name>
    <dbReference type="NCBI Taxonomy" id="33904"/>
    <lineage>
        <taxon>Bacteria</taxon>
        <taxon>Bacillati</taxon>
        <taxon>Actinomycetota</taxon>
        <taxon>Actinomycetes</taxon>
        <taxon>Kitasatosporales</taxon>
        <taxon>Streptomycetaceae</taxon>
        <taxon>Streptomyces</taxon>
    </lineage>
</organism>
<dbReference type="Proteomes" id="UP000638313">
    <property type="component" value="Unassembled WGS sequence"/>
</dbReference>
<reference evidence="4" key="2">
    <citation type="submission" date="2020-09" db="EMBL/GenBank/DDBJ databases">
        <authorList>
            <person name="Sun Q."/>
            <person name="Ohkuma M."/>
        </authorList>
    </citation>
    <scope>NUCLEOTIDE SEQUENCE</scope>
    <source>
        <strain evidence="4">JCM 4059</strain>
    </source>
</reference>
<comment type="caution">
    <text evidence="4">The sequence shown here is derived from an EMBL/GenBank/DDBJ whole genome shotgun (WGS) entry which is preliminary data.</text>
</comment>
<dbReference type="PANTHER" id="PTHR10488">
    <property type="entry name" value="GLYCINE AMIDINOTRANSFERASE, MITOCHONDRIAL"/>
    <property type="match status" value="1"/>
</dbReference>
<dbReference type="GO" id="GO:0015068">
    <property type="term" value="F:glycine amidinotransferase activity"/>
    <property type="evidence" value="ECO:0007669"/>
    <property type="project" value="TreeGrafter"/>
</dbReference>
<evidence type="ECO:0000256" key="1">
    <source>
        <dbReference type="ARBA" id="ARBA00006943"/>
    </source>
</evidence>
<dbReference type="RefSeq" id="WP_190130743.1">
    <property type="nucleotide sequence ID" value="NZ_BNBD01000007.1"/>
</dbReference>
<dbReference type="AlphaFoldDB" id="A0A919B472"/>
<dbReference type="CDD" id="cd21135">
    <property type="entry name" value="amidinotransferase_StrB1-like"/>
    <property type="match status" value="1"/>
</dbReference>
<dbReference type="InterPro" id="IPR033195">
    <property type="entry name" value="AmidinoTrfase"/>
</dbReference>
<dbReference type="EMBL" id="BNBD01000007">
    <property type="protein sequence ID" value="GHF52218.1"/>
    <property type="molecule type" value="Genomic_DNA"/>
</dbReference>
<evidence type="ECO:0000256" key="3">
    <source>
        <dbReference type="PIRSR" id="PIRSR633195-1"/>
    </source>
</evidence>
<keyword evidence="5" id="KW-1185">Reference proteome</keyword>
<dbReference type="SUPFAM" id="SSF55909">
    <property type="entry name" value="Pentein"/>
    <property type="match status" value="1"/>
</dbReference>
<protein>
    <submittedName>
        <fullName evidence="4">Amidinotransferase</fullName>
    </submittedName>
</protein>
<dbReference type="GO" id="GO:0006601">
    <property type="term" value="P:creatine biosynthetic process"/>
    <property type="evidence" value="ECO:0007669"/>
    <property type="project" value="TreeGrafter"/>
</dbReference>
<sequence>MSLVSVHNEWDPLEEIIVGTTVGARVPVADRSVYTVEYAEYGTQDKVPSGPYPDRVIKETEEELETLCEELRGLGVTVRRPQERDNSALIRTPDWETDGFHDYCPRDGLLTVGETVIETPMALRARFLESLAYKDLLIEYFSSGSKWISAPKPRLADAMYEPTAPAGERLREIEPVFDAANVLRFGTDLLYLVSDSGNAMGAKWLQSAVGDTYTVHPCRGLYASTHVDSTIVPLQPGLVLVNPERVNDDNFPEFLRGWKQVVCPELVDIGFVGDQPHCSVWIGMNLLVVRPGLVIVDRRQTELMRVLESNGVDVLPLQLTHSRTLGGGFHCATLDVRRSGTLETYRF</sequence>
<name>A0A919B472_9ACTN</name>
<gene>
    <name evidence="4" type="ORF">GCM10010218_37050</name>
</gene>
<proteinExistence type="inferred from homology"/>
<comment type="similarity">
    <text evidence="1">Belongs to the amidinotransferase family.</text>
</comment>
<accession>A0A919B472</accession>
<keyword evidence="2" id="KW-0808">Transferase</keyword>
<reference evidence="4" key="1">
    <citation type="journal article" date="2014" name="Int. J. Syst. Evol. Microbiol.">
        <title>Complete genome sequence of Corynebacterium casei LMG S-19264T (=DSM 44701T), isolated from a smear-ripened cheese.</title>
        <authorList>
            <consortium name="US DOE Joint Genome Institute (JGI-PGF)"/>
            <person name="Walter F."/>
            <person name="Albersmeier A."/>
            <person name="Kalinowski J."/>
            <person name="Ruckert C."/>
        </authorList>
    </citation>
    <scope>NUCLEOTIDE SEQUENCE</scope>
    <source>
        <strain evidence="4">JCM 4059</strain>
    </source>
</reference>
<feature type="active site" evidence="3">
    <location>
        <position position="226"/>
    </location>
</feature>
<feature type="active site" evidence="3">
    <location>
        <position position="178"/>
    </location>
</feature>
<evidence type="ECO:0000313" key="4">
    <source>
        <dbReference type="EMBL" id="GHF52218.1"/>
    </source>
</evidence>
<evidence type="ECO:0000256" key="2">
    <source>
        <dbReference type="ARBA" id="ARBA00022679"/>
    </source>
</evidence>
<dbReference type="PANTHER" id="PTHR10488:SF1">
    <property type="entry name" value="GLYCINE AMIDINOTRANSFERASE, MITOCHONDRIAL"/>
    <property type="match status" value="1"/>
</dbReference>